<comment type="caution">
    <text evidence="7">The sequence shown here is derived from an EMBL/GenBank/DDBJ whole genome shotgun (WGS) entry which is preliminary data.</text>
</comment>
<reference evidence="7 8" key="1">
    <citation type="journal article" date="2017" name="Nat. Commun.">
        <title>Genome assembly with in vitro proximity ligation data and whole-genome triplication in lettuce.</title>
        <authorList>
            <person name="Reyes-Chin-Wo S."/>
            <person name="Wang Z."/>
            <person name="Yang X."/>
            <person name="Kozik A."/>
            <person name="Arikit S."/>
            <person name="Song C."/>
            <person name="Xia L."/>
            <person name="Froenicke L."/>
            <person name="Lavelle D.O."/>
            <person name="Truco M.J."/>
            <person name="Xia R."/>
            <person name="Zhu S."/>
            <person name="Xu C."/>
            <person name="Xu H."/>
            <person name="Xu X."/>
            <person name="Cox K."/>
            <person name="Korf I."/>
            <person name="Meyers B.C."/>
            <person name="Michelmore R.W."/>
        </authorList>
    </citation>
    <scope>NUCLEOTIDE SEQUENCE [LARGE SCALE GENOMIC DNA]</scope>
    <source>
        <strain evidence="8">cv. Salinas</strain>
        <tissue evidence="7">Seedlings</tissue>
    </source>
</reference>
<dbReference type="GO" id="GO:0045740">
    <property type="term" value="P:positive regulation of DNA replication"/>
    <property type="evidence" value="ECO:0000318"/>
    <property type="project" value="GO_Central"/>
</dbReference>
<protein>
    <recommendedName>
        <fullName evidence="6">Cyclin-dependent kinase inhibitor domain-containing protein</fullName>
    </recommendedName>
</protein>
<dbReference type="AlphaFoldDB" id="A0A9R1WVJ0"/>
<feature type="region of interest" description="Disordered" evidence="5">
    <location>
        <begin position="141"/>
        <end position="178"/>
    </location>
</feature>
<keyword evidence="4" id="KW-0131">Cell cycle</keyword>
<dbReference type="InterPro" id="IPR003175">
    <property type="entry name" value="CDI_dom"/>
</dbReference>
<dbReference type="EMBL" id="NBSK02000008">
    <property type="protein sequence ID" value="KAJ0189156.1"/>
    <property type="molecule type" value="Genomic_DNA"/>
</dbReference>
<keyword evidence="3" id="KW-0649">Protein kinase inhibitor</keyword>
<evidence type="ECO:0000313" key="7">
    <source>
        <dbReference type="EMBL" id="KAJ0189156.1"/>
    </source>
</evidence>
<dbReference type="Pfam" id="PF02234">
    <property type="entry name" value="CDI"/>
    <property type="match status" value="1"/>
</dbReference>
<dbReference type="GO" id="GO:0004861">
    <property type="term" value="F:cyclin-dependent protein serine/threonine kinase inhibitor activity"/>
    <property type="evidence" value="ECO:0000318"/>
    <property type="project" value="GO_Central"/>
</dbReference>
<comment type="subcellular location">
    <subcellularLocation>
        <location evidence="1">Nucleus</location>
        <location evidence="1">Nucleoplasm</location>
    </subcellularLocation>
</comment>
<evidence type="ECO:0000256" key="3">
    <source>
        <dbReference type="ARBA" id="ARBA00023013"/>
    </source>
</evidence>
<dbReference type="InterPro" id="IPR044275">
    <property type="entry name" value="KRP"/>
</dbReference>
<dbReference type="Gene3D" id="4.10.365.10">
    <property type="entry name" value="p27"/>
    <property type="match status" value="1"/>
</dbReference>
<dbReference type="Proteomes" id="UP000235145">
    <property type="component" value="Unassembled WGS sequence"/>
</dbReference>
<dbReference type="PANTHER" id="PTHR46776">
    <property type="entry name" value="CYCLIN-DEPENDENT KINASE INHIBITOR 4-RELATED"/>
    <property type="match status" value="1"/>
</dbReference>
<evidence type="ECO:0000256" key="1">
    <source>
        <dbReference type="ARBA" id="ARBA00004642"/>
    </source>
</evidence>
<evidence type="ECO:0000256" key="4">
    <source>
        <dbReference type="ARBA" id="ARBA00023306"/>
    </source>
</evidence>
<sequence length="235" mass="26598">MFQRMGKYMRKAKLTGDAVAVMEVSSSLGVRTRAKTLALQKLQASKTTDTPPLEDNHELSYLQLRSRRLEKPPLQQSTCCRQENPNPSMGTSRLVIRSGGSVSVGSGSCNENHRVLRESKIKADEETEAYCDFGTEETSFGENNTDFDGRERSTRESTPCSFIRESNTNNTPGSATNRHASNRVIQGIMPSAQEIEVFFARHAHEQQRRFSEKYNFDIVNEKPLEGRYEWVKVQP</sequence>
<keyword evidence="8" id="KW-1185">Reference proteome</keyword>
<name>A0A9R1WVJ0_LACSA</name>
<dbReference type="InterPro" id="IPR044898">
    <property type="entry name" value="CDI_dom_sf"/>
</dbReference>
<dbReference type="GO" id="GO:0005654">
    <property type="term" value="C:nucleoplasm"/>
    <property type="evidence" value="ECO:0007669"/>
    <property type="project" value="UniProtKB-SubCell"/>
</dbReference>
<dbReference type="GO" id="GO:0051726">
    <property type="term" value="P:regulation of cell cycle"/>
    <property type="evidence" value="ECO:0007669"/>
    <property type="project" value="InterPro"/>
</dbReference>
<evidence type="ECO:0000256" key="2">
    <source>
        <dbReference type="ARBA" id="ARBA00010274"/>
    </source>
</evidence>
<gene>
    <name evidence="7" type="ORF">LSAT_V11C800424650</name>
</gene>
<dbReference type="GO" id="GO:0005634">
    <property type="term" value="C:nucleus"/>
    <property type="evidence" value="ECO:0000318"/>
    <property type="project" value="GO_Central"/>
</dbReference>
<accession>A0A9R1WVJ0</accession>
<feature type="domain" description="Cyclin-dependent kinase inhibitor" evidence="6">
    <location>
        <begin position="189"/>
        <end position="233"/>
    </location>
</feature>
<evidence type="ECO:0000256" key="5">
    <source>
        <dbReference type="SAM" id="MobiDB-lite"/>
    </source>
</evidence>
<feature type="compositionally biased region" description="Polar residues" evidence="5">
    <location>
        <begin position="156"/>
        <end position="178"/>
    </location>
</feature>
<evidence type="ECO:0000313" key="8">
    <source>
        <dbReference type="Proteomes" id="UP000235145"/>
    </source>
</evidence>
<comment type="similarity">
    <text evidence="2">Belongs to the CDI family. ICK/KRP subfamily.</text>
</comment>
<proteinExistence type="inferred from homology"/>
<dbReference type="PIRSF" id="PIRSF017811">
    <property type="entry name" value="CDK_inhib_pln"/>
    <property type="match status" value="1"/>
</dbReference>
<evidence type="ECO:0000259" key="6">
    <source>
        <dbReference type="Pfam" id="PF02234"/>
    </source>
</evidence>
<organism evidence="7 8">
    <name type="scientific">Lactuca sativa</name>
    <name type="common">Garden lettuce</name>
    <dbReference type="NCBI Taxonomy" id="4236"/>
    <lineage>
        <taxon>Eukaryota</taxon>
        <taxon>Viridiplantae</taxon>
        <taxon>Streptophyta</taxon>
        <taxon>Embryophyta</taxon>
        <taxon>Tracheophyta</taxon>
        <taxon>Spermatophyta</taxon>
        <taxon>Magnoliopsida</taxon>
        <taxon>eudicotyledons</taxon>
        <taxon>Gunneridae</taxon>
        <taxon>Pentapetalae</taxon>
        <taxon>asterids</taxon>
        <taxon>campanulids</taxon>
        <taxon>Asterales</taxon>
        <taxon>Asteraceae</taxon>
        <taxon>Cichorioideae</taxon>
        <taxon>Cichorieae</taxon>
        <taxon>Lactucinae</taxon>
        <taxon>Lactuca</taxon>
    </lineage>
</organism>